<dbReference type="GO" id="GO:0015288">
    <property type="term" value="F:porin activity"/>
    <property type="evidence" value="ECO:0007669"/>
    <property type="project" value="TreeGrafter"/>
</dbReference>
<keyword evidence="10" id="KW-1185">Reference proteome</keyword>
<dbReference type="GO" id="GO:1990281">
    <property type="term" value="C:efflux pump complex"/>
    <property type="evidence" value="ECO:0007669"/>
    <property type="project" value="TreeGrafter"/>
</dbReference>
<dbReference type="STRING" id="1442598.GCA_000522465_01938"/>
<evidence type="ECO:0000256" key="5">
    <source>
        <dbReference type="ARBA" id="ARBA00022692"/>
    </source>
</evidence>
<organism evidence="8 11">
    <name type="scientific">Aliarcobacter cibarius</name>
    <dbReference type="NCBI Taxonomy" id="255507"/>
    <lineage>
        <taxon>Bacteria</taxon>
        <taxon>Pseudomonadati</taxon>
        <taxon>Campylobacterota</taxon>
        <taxon>Epsilonproteobacteria</taxon>
        <taxon>Campylobacterales</taxon>
        <taxon>Arcobacteraceae</taxon>
        <taxon>Aliarcobacter</taxon>
    </lineage>
</organism>
<dbReference type="RefSeq" id="WP_024776007.1">
    <property type="nucleotide sequence ID" value="NZ_CP043857.1"/>
</dbReference>
<dbReference type="Gene3D" id="1.20.1600.10">
    <property type="entry name" value="Outer membrane efflux proteins (OEP)"/>
    <property type="match status" value="1"/>
</dbReference>
<comment type="subcellular location">
    <subcellularLocation>
        <location evidence="1">Cell outer membrane</location>
    </subcellularLocation>
</comment>
<dbReference type="PANTHER" id="PTHR30026">
    <property type="entry name" value="OUTER MEMBRANE PROTEIN TOLC"/>
    <property type="match status" value="1"/>
</dbReference>
<evidence type="ECO:0000256" key="7">
    <source>
        <dbReference type="ARBA" id="ARBA00023237"/>
    </source>
</evidence>
<evidence type="ECO:0000313" key="8">
    <source>
        <dbReference type="EMBL" id="QKJ27082.1"/>
    </source>
</evidence>
<evidence type="ECO:0000256" key="3">
    <source>
        <dbReference type="ARBA" id="ARBA00022448"/>
    </source>
</evidence>
<sequence>MKKLYFSFFVPLFLYSQNLDELVNLSIENKLINASAQSLEAIKEDYKSVQSGYLPKLDVGAGYSIAEHESSTTPHKGANAYGSVNYLLYDGGKKSDVYESYENTIKSGEKSLEALKNGISLTVINYYYNYLSLLAKKETKIQEINELNAQKDRITRFFDAGSTTEDELQKIISRVENAKVTLQEIELEITTILHNLEYITGNQVSISEGSIIEALTAEKEKNLRFDIQALEYDTKTKQSNANAQKSDYLPKVTLDNTFNYYDRDYSNKSNEPAGLQDHQNIASANMKWNLFAFGETKHKVESKQKEYLSSKLKYEYEKNRANVDLQLALKAYDISKAKIKSSEANIKAAQSAYEIIKSKFENGLIDNVAFLQSLTEKYDAISQHKTALNDLEIKKANIIYHSGEKLQEYIK</sequence>
<dbReference type="GO" id="GO:0015562">
    <property type="term" value="F:efflux transmembrane transporter activity"/>
    <property type="evidence" value="ECO:0007669"/>
    <property type="project" value="InterPro"/>
</dbReference>
<keyword evidence="5" id="KW-0812">Transmembrane</keyword>
<comment type="similarity">
    <text evidence="2">Belongs to the outer membrane factor (OMF) (TC 1.B.17) family.</text>
</comment>
<dbReference type="Proteomes" id="UP000509513">
    <property type="component" value="Chromosome"/>
</dbReference>
<dbReference type="EMBL" id="CP054051">
    <property type="protein sequence ID" value="QKJ27082.1"/>
    <property type="molecule type" value="Genomic_DNA"/>
</dbReference>
<name>A0A5J6RG37_9BACT</name>
<reference evidence="9 10" key="1">
    <citation type="submission" date="2019-05" db="EMBL/GenBank/DDBJ databases">
        <title>Arcobacter cibarius and Arcobacter thereius providing challenges in identification an antibiotic susceptibility and Quinolone resistance.</title>
        <authorList>
            <person name="Busch A."/>
            <person name="Hanel I."/>
            <person name="Hotzel H."/>
            <person name="Tomaso H."/>
        </authorList>
    </citation>
    <scope>NUCLEOTIDE SEQUENCE [LARGE SCALE GENOMIC DNA]</scope>
    <source>
        <strain evidence="9 10">16CS0831-2</strain>
    </source>
</reference>
<evidence type="ECO:0000256" key="4">
    <source>
        <dbReference type="ARBA" id="ARBA00022452"/>
    </source>
</evidence>
<keyword evidence="7" id="KW-0998">Cell outer membrane</keyword>
<evidence type="ECO:0000313" key="10">
    <source>
        <dbReference type="Proteomes" id="UP000305417"/>
    </source>
</evidence>
<dbReference type="GO" id="GO:0009279">
    <property type="term" value="C:cell outer membrane"/>
    <property type="evidence" value="ECO:0007669"/>
    <property type="project" value="UniProtKB-SubCell"/>
</dbReference>
<proteinExistence type="inferred from homology"/>
<accession>A0A5J6RG37</accession>
<dbReference type="KEGG" id="acib:ACBT_1172"/>
<dbReference type="Proteomes" id="UP000305417">
    <property type="component" value="Unassembled WGS sequence"/>
</dbReference>
<evidence type="ECO:0000256" key="6">
    <source>
        <dbReference type="ARBA" id="ARBA00023136"/>
    </source>
</evidence>
<evidence type="ECO:0000256" key="1">
    <source>
        <dbReference type="ARBA" id="ARBA00004442"/>
    </source>
</evidence>
<dbReference type="EMBL" id="VBUC01000014">
    <property type="protein sequence ID" value="TLS98597.1"/>
    <property type="molecule type" value="Genomic_DNA"/>
</dbReference>
<keyword evidence="6" id="KW-0472">Membrane</keyword>
<dbReference type="SUPFAM" id="SSF56954">
    <property type="entry name" value="Outer membrane efflux proteins (OEP)"/>
    <property type="match status" value="1"/>
</dbReference>
<keyword evidence="3" id="KW-0813">Transport</keyword>
<dbReference type="Pfam" id="PF02321">
    <property type="entry name" value="OEP"/>
    <property type="match status" value="2"/>
</dbReference>
<evidence type="ECO:0000313" key="11">
    <source>
        <dbReference type="Proteomes" id="UP000509513"/>
    </source>
</evidence>
<gene>
    <name evidence="8" type="ORF">ACBT_1172</name>
    <name evidence="9" type="ORF">FE247_07010</name>
</gene>
<dbReference type="InterPro" id="IPR003423">
    <property type="entry name" value="OMP_efflux"/>
</dbReference>
<keyword evidence="4" id="KW-1134">Transmembrane beta strand</keyword>
<reference evidence="8 11" key="2">
    <citation type="submission" date="2020-05" db="EMBL/GenBank/DDBJ databases">
        <title>Complete genome sequencing of Campylobacter and Arcobacter type strains.</title>
        <authorList>
            <person name="Miller W.G."/>
            <person name="Yee E."/>
        </authorList>
    </citation>
    <scope>NUCLEOTIDE SEQUENCE [LARGE SCALE GENOMIC DNA]</scope>
    <source>
        <strain evidence="8 11">LMG 21996</strain>
    </source>
</reference>
<evidence type="ECO:0000313" key="9">
    <source>
        <dbReference type="EMBL" id="TLS98597.1"/>
    </source>
</evidence>
<dbReference type="OrthoDB" id="5338266at2"/>
<dbReference type="AlphaFoldDB" id="A0A5J6RG37"/>
<dbReference type="InterPro" id="IPR051906">
    <property type="entry name" value="TolC-like"/>
</dbReference>
<protein>
    <submittedName>
        <fullName evidence="8">RND family efflux system, outer membrane channel protein, TolC family</fullName>
    </submittedName>
    <submittedName>
        <fullName evidence="9">TolC family protein</fullName>
    </submittedName>
</protein>
<evidence type="ECO:0000256" key="2">
    <source>
        <dbReference type="ARBA" id="ARBA00007613"/>
    </source>
</evidence>
<dbReference type="PANTHER" id="PTHR30026:SF20">
    <property type="entry name" value="OUTER MEMBRANE PROTEIN TOLC"/>
    <property type="match status" value="1"/>
</dbReference>